<protein>
    <submittedName>
        <fullName evidence="1">Uncharacterized protein</fullName>
    </submittedName>
</protein>
<dbReference type="EMBL" id="LCOZ01000022">
    <property type="protein sequence ID" value="KKU87295.1"/>
    <property type="molecule type" value="Genomic_DNA"/>
</dbReference>
<dbReference type="InterPro" id="IPR014717">
    <property type="entry name" value="Transl_elong_EF1B/ribsomal_bS6"/>
</dbReference>
<name>A0A0G1WYJ6_9BACT</name>
<gene>
    <name evidence="1" type="ORF">UY17_C0022G0009</name>
</gene>
<dbReference type="Gene3D" id="3.30.70.60">
    <property type="match status" value="1"/>
</dbReference>
<organism evidence="1 2">
    <name type="scientific">Candidatus Beckwithbacteria bacterium GW2011_GWC2_47_9</name>
    <dbReference type="NCBI Taxonomy" id="1618373"/>
    <lineage>
        <taxon>Bacteria</taxon>
        <taxon>Candidatus Beckwithiibacteriota</taxon>
    </lineage>
</organism>
<accession>A0A0G1WYJ6</accession>
<comment type="caution">
    <text evidence="1">The sequence shown here is derived from an EMBL/GenBank/DDBJ whole genome shotgun (WGS) entry which is preliminary data.</text>
</comment>
<dbReference type="Proteomes" id="UP000034772">
    <property type="component" value="Unassembled WGS sequence"/>
</dbReference>
<reference evidence="1 2" key="1">
    <citation type="journal article" date="2015" name="Nature">
        <title>rRNA introns, odd ribosomes, and small enigmatic genomes across a large radiation of phyla.</title>
        <authorList>
            <person name="Brown C.T."/>
            <person name="Hug L.A."/>
            <person name="Thomas B.C."/>
            <person name="Sharon I."/>
            <person name="Castelle C.J."/>
            <person name="Singh A."/>
            <person name="Wilkins M.J."/>
            <person name="Williams K.H."/>
            <person name="Banfield J.F."/>
        </authorList>
    </citation>
    <scope>NUCLEOTIDE SEQUENCE [LARGE SCALE GENOMIC DNA]</scope>
</reference>
<dbReference type="AlphaFoldDB" id="A0A0G1WYJ6"/>
<evidence type="ECO:0000313" key="2">
    <source>
        <dbReference type="Proteomes" id="UP000034772"/>
    </source>
</evidence>
<proteinExistence type="predicted"/>
<sequence length="177" mass="19986">MRSRKTKLILILIIAADIASGLSLWLISDKFWQLRDQIVAAKNEINVAKNQDVYIRFIKKTLEDTGEKRAVIDRYFVGPDEVVTFIKELEASAKKLGLTATTLSVGIESGDETLSYRENLRVALKTLGSWDQIIRFVDTLGNLPYHLTVNSADLSLIEEGKKMVWSGVYEINVIKLK</sequence>
<evidence type="ECO:0000313" key="1">
    <source>
        <dbReference type="EMBL" id="KKU87295.1"/>
    </source>
</evidence>